<proteinExistence type="predicted"/>
<feature type="region of interest" description="Disordered" evidence="1">
    <location>
        <begin position="290"/>
        <end position="314"/>
    </location>
</feature>
<dbReference type="AlphaFoldDB" id="A0A9F5IW61"/>
<keyword evidence="3" id="KW-1185">Reference proteome</keyword>
<feature type="domain" description="Myb/SANT-like DNA-binding" evidence="2">
    <location>
        <begin position="107"/>
        <end position="195"/>
    </location>
</feature>
<reference evidence="4" key="1">
    <citation type="submission" date="2025-08" db="UniProtKB">
        <authorList>
            <consortium name="RefSeq"/>
        </authorList>
    </citation>
    <scope>IDENTIFICATION</scope>
    <source>
        <tissue evidence="4">Liver</tissue>
    </source>
</reference>
<dbReference type="OMA" id="ICRRLMY"/>
<dbReference type="PANTHER" id="PTHR47595:SF1">
    <property type="entry name" value="MYB_SANT-LIKE DNA-BINDING DOMAIN-CONTAINING PROTEIN"/>
    <property type="match status" value="1"/>
</dbReference>
<evidence type="ECO:0000313" key="4">
    <source>
        <dbReference type="RefSeq" id="XP_025024703.1"/>
    </source>
</evidence>
<organism evidence="3 4">
    <name type="scientific">Python bivittatus</name>
    <name type="common">Burmese python</name>
    <name type="synonym">Python molurus bivittatus</name>
    <dbReference type="NCBI Taxonomy" id="176946"/>
    <lineage>
        <taxon>Eukaryota</taxon>
        <taxon>Metazoa</taxon>
        <taxon>Chordata</taxon>
        <taxon>Craniata</taxon>
        <taxon>Vertebrata</taxon>
        <taxon>Euteleostomi</taxon>
        <taxon>Lepidosauria</taxon>
        <taxon>Squamata</taxon>
        <taxon>Bifurcata</taxon>
        <taxon>Unidentata</taxon>
        <taxon>Episquamata</taxon>
        <taxon>Toxicofera</taxon>
        <taxon>Serpentes</taxon>
        <taxon>Henophidia</taxon>
        <taxon>Pythonidae</taxon>
        <taxon>Python</taxon>
    </lineage>
</organism>
<dbReference type="Proteomes" id="UP000695026">
    <property type="component" value="Unplaced"/>
</dbReference>
<dbReference type="GeneID" id="103053692"/>
<dbReference type="FunFam" id="1.10.10.60:FF:000032">
    <property type="entry name" value="Zinc finger and SCAN domain-containing 20"/>
    <property type="match status" value="1"/>
</dbReference>
<gene>
    <name evidence="4" type="primary">LOC103053692</name>
</gene>
<accession>A0A9F5IW61</accession>
<dbReference type="Pfam" id="PF13837">
    <property type="entry name" value="Myb_DNA-bind_4"/>
    <property type="match status" value="1"/>
</dbReference>
<dbReference type="OrthoDB" id="691673at2759"/>
<evidence type="ECO:0000259" key="2">
    <source>
        <dbReference type="Pfam" id="PF13837"/>
    </source>
</evidence>
<dbReference type="Gene3D" id="1.10.10.60">
    <property type="entry name" value="Homeodomain-like"/>
    <property type="match status" value="1"/>
</dbReference>
<sequence length="499" mass="55896">MQSGRPNKEPQNNQYNFLCSICRRLMYGFSFDSKGLKKRMAGNYDLLKSLQNNLQELNNLRTKYFASTKRPSSVGIKSLLCDQQQLPGENMNIQSFASRKSIRHRNPYWPDEEIRTFIEIWGDDQVQASLATNFRNEAQYEWISDRMREYGYDRDMKQCRLRAKELRRGYKAIVCGNNSSVSGQRALPFYDALNSFLCMHKGLVVSKVSLSIDRRNREAQKLGLEQEKNEKLSVVLVSDDDEASIPEPTDDSNGYFQDAQMDSEPVNAQSPGDEWEPHGEDGILARDVASPSFPNARADGHSISSGPSGTFPRASLVDADRISSNHWNRKQRRQTETASDIVDAISQVGDRLVNALSDLHSKHSETSELAQGRASDAHKEEFTILANHVNQATQNMDKLIALVETSTRRIADAMDRQTAALENLAQLFAARAPAVSVPLASQEQSVVSSPRMCVSVPSPPTELYNTMNTLRGNCTANQKAPDLPAEECQPVAKKIKTED</sequence>
<protein>
    <submittedName>
        <fullName evidence="4">Uncharacterized protein LOC103053692 isoform X1</fullName>
    </submittedName>
</protein>
<feature type="region of interest" description="Disordered" evidence="1">
    <location>
        <begin position="478"/>
        <end position="499"/>
    </location>
</feature>
<name>A0A9F5IW61_PYTBI</name>
<evidence type="ECO:0000313" key="3">
    <source>
        <dbReference type="Proteomes" id="UP000695026"/>
    </source>
</evidence>
<dbReference type="RefSeq" id="XP_025024703.1">
    <property type="nucleotide sequence ID" value="XM_025168935.1"/>
</dbReference>
<dbReference type="InterPro" id="IPR044822">
    <property type="entry name" value="Myb_DNA-bind_4"/>
</dbReference>
<evidence type="ECO:0000256" key="1">
    <source>
        <dbReference type="SAM" id="MobiDB-lite"/>
    </source>
</evidence>
<dbReference type="PANTHER" id="PTHR47595">
    <property type="entry name" value="HEAT SHOCK 70 KDA PROTEIN 14"/>
    <property type="match status" value="1"/>
</dbReference>